<protein>
    <submittedName>
        <fullName evidence="5">Bifunctional transcriptional activator/DNA repair enzyme AdaA</fullName>
        <ecNumber evidence="5">2.1.1.-</ecNumber>
    </submittedName>
</protein>
<dbReference type="SUPFAM" id="SSF46689">
    <property type="entry name" value="Homeodomain-like"/>
    <property type="match status" value="1"/>
</dbReference>
<proteinExistence type="predicted"/>
<dbReference type="Pfam" id="PF12833">
    <property type="entry name" value="HTH_18"/>
    <property type="match status" value="1"/>
</dbReference>
<dbReference type="OrthoDB" id="9814125at2"/>
<keyword evidence="3" id="KW-0804">Transcription</keyword>
<reference evidence="5 6" key="1">
    <citation type="submission" date="2017-03" db="EMBL/GenBank/DDBJ databases">
        <authorList>
            <person name="Afonso C.L."/>
            <person name="Miller P.J."/>
            <person name="Scott M.A."/>
            <person name="Spackman E."/>
            <person name="Goraichik I."/>
            <person name="Dimitrov K.M."/>
            <person name="Suarez D.L."/>
            <person name="Swayne D.E."/>
        </authorList>
    </citation>
    <scope>NUCLEOTIDE SEQUENCE [LARGE SCALE GENOMIC DNA]</scope>
    <source>
        <strain evidence="5 6">CECT 7745</strain>
    </source>
</reference>
<keyword evidence="6" id="KW-1185">Reference proteome</keyword>
<evidence type="ECO:0000313" key="6">
    <source>
        <dbReference type="Proteomes" id="UP000193224"/>
    </source>
</evidence>
<dbReference type="EC" id="2.1.1.-" evidence="5"/>
<gene>
    <name evidence="5" type="primary">adaA</name>
    <name evidence="5" type="ORF">ROA7745_01419</name>
</gene>
<dbReference type="GO" id="GO:0032259">
    <property type="term" value="P:methylation"/>
    <property type="evidence" value="ECO:0007669"/>
    <property type="project" value="UniProtKB-KW"/>
</dbReference>
<dbReference type="AlphaFoldDB" id="A0A1X7BPZ2"/>
<organism evidence="5 6">
    <name type="scientific">Roseovarius aestuarii</name>
    <dbReference type="NCBI Taxonomy" id="475083"/>
    <lineage>
        <taxon>Bacteria</taxon>
        <taxon>Pseudomonadati</taxon>
        <taxon>Pseudomonadota</taxon>
        <taxon>Alphaproteobacteria</taxon>
        <taxon>Rhodobacterales</taxon>
        <taxon>Roseobacteraceae</taxon>
        <taxon>Roseovarius</taxon>
    </lineage>
</organism>
<dbReference type="InterPro" id="IPR018060">
    <property type="entry name" value="HTH_AraC"/>
</dbReference>
<dbReference type="PANTHER" id="PTHR43280">
    <property type="entry name" value="ARAC-FAMILY TRANSCRIPTIONAL REGULATOR"/>
    <property type="match status" value="1"/>
</dbReference>
<dbReference type="PANTHER" id="PTHR43280:SF32">
    <property type="entry name" value="TRANSCRIPTIONAL REGULATORY PROTEIN"/>
    <property type="match status" value="1"/>
</dbReference>
<dbReference type="EMBL" id="FWXB01000004">
    <property type="protein sequence ID" value="SMC11604.1"/>
    <property type="molecule type" value="Genomic_DNA"/>
</dbReference>
<accession>A0A1X7BPZ2</accession>
<keyword evidence="1" id="KW-0805">Transcription regulation</keyword>
<dbReference type="SMART" id="SM00342">
    <property type="entry name" value="HTH_ARAC"/>
    <property type="match status" value="1"/>
</dbReference>
<keyword evidence="2" id="KW-0238">DNA-binding</keyword>
<keyword evidence="5" id="KW-0489">Methyltransferase</keyword>
<dbReference type="GO" id="GO:0003700">
    <property type="term" value="F:DNA-binding transcription factor activity"/>
    <property type="evidence" value="ECO:0007669"/>
    <property type="project" value="InterPro"/>
</dbReference>
<evidence type="ECO:0000256" key="2">
    <source>
        <dbReference type="ARBA" id="ARBA00023125"/>
    </source>
</evidence>
<dbReference type="Proteomes" id="UP000193224">
    <property type="component" value="Unassembled WGS sequence"/>
</dbReference>
<dbReference type="GO" id="GO:0043565">
    <property type="term" value="F:sequence-specific DNA binding"/>
    <property type="evidence" value="ECO:0007669"/>
    <property type="project" value="InterPro"/>
</dbReference>
<dbReference type="InterPro" id="IPR009057">
    <property type="entry name" value="Homeodomain-like_sf"/>
</dbReference>
<sequence>MSHPIRILTLAQWADGSNWRWELQHSLETHALIWITRGQGLCTIEGRRRGVGVHNAFAIPAKALFSFDLGKQIFGLITLIPARSPILMPDEPQHLRIRDAQAQAELTSILDALQREQINARTFSDEAMTAHAHLLTIWLRRAMIAQGAQEDKTSAAENLLKAFTALIERDFRTNKPMADYARTLGVTPTHLTRCCRQCCGLTAAAMLTERTVHAARDLLEESNIPIQNIASRLGFNSAAYFSRFILQNTGQTPSALRKRKSRKTLTAL</sequence>
<evidence type="ECO:0000256" key="3">
    <source>
        <dbReference type="ARBA" id="ARBA00023163"/>
    </source>
</evidence>
<evidence type="ECO:0000256" key="1">
    <source>
        <dbReference type="ARBA" id="ARBA00023015"/>
    </source>
</evidence>
<evidence type="ECO:0000313" key="5">
    <source>
        <dbReference type="EMBL" id="SMC11604.1"/>
    </source>
</evidence>
<evidence type="ECO:0000259" key="4">
    <source>
        <dbReference type="PROSITE" id="PS01124"/>
    </source>
</evidence>
<dbReference type="Gene3D" id="1.10.10.60">
    <property type="entry name" value="Homeodomain-like"/>
    <property type="match status" value="1"/>
</dbReference>
<feature type="domain" description="HTH araC/xylS-type" evidence="4">
    <location>
        <begin position="161"/>
        <end position="259"/>
    </location>
</feature>
<dbReference type="PROSITE" id="PS01124">
    <property type="entry name" value="HTH_ARAC_FAMILY_2"/>
    <property type="match status" value="1"/>
</dbReference>
<dbReference type="RefSeq" id="WP_085799574.1">
    <property type="nucleotide sequence ID" value="NZ_FWXB01000004.1"/>
</dbReference>
<dbReference type="GO" id="GO:0008168">
    <property type="term" value="F:methyltransferase activity"/>
    <property type="evidence" value="ECO:0007669"/>
    <property type="project" value="UniProtKB-KW"/>
</dbReference>
<keyword evidence="5" id="KW-0808">Transferase</keyword>
<name>A0A1X7BPZ2_9RHOB</name>